<evidence type="ECO:0000313" key="1">
    <source>
        <dbReference type="EMBL" id="SEE02462.1"/>
    </source>
</evidence>
<organism evidence="1 2">
    <name type="scientific">Pseudomonas migulae</name>
    <dbReference type="NCBI Taxonomy" id="78543"/>
    <lineage>
        <taxon>Bacteria</taxon>
        <taxon>Pseudomonadati</taxon>
        <taxon>Pseudomonadota</taxon>
        <taxon>Gammaproteobacteria</taxon>
        <taxon>Pseudomonadales</taxon>
        <taxon>Pseudomonadaceae</taxon>
        <taxon>Pseudomonas</taxon>
    </lineage>
</organism>
<gene>
    <name evidence="1" type="ORF">SAMN04490194_0751</name>
</gene>
<evidence type="ECO:0000313" key="2">
    <source>
        <dbReference type="Proteomes" id="UP000198985"/>
    </source>
</evidence>
<dbReference type="EMBL" id="FNTY01000002">
    <property type="protein sequence ID" value="SEE02462.1"/>
    <property type="molecule type" value="Genomic_DNA"/>
</dbReference>
<sequence length="79" mass="9234">MQIIIKGDMTMPQLRQAFYEKLLELEEEFGVEHLKGATLYINPINEFGEDVVLRNKYGQTVHKLFSHGPYRCSAEEFKI</sequence>
<accession>A0A1H5FGH5</accession>
<protein>
    <submittedName>
        <fullName evidence="1">Uncharacterized protein</fullName>
    </submittedName>
</protein>
<proteinExistence type="predicted"/>
<dbReference type="Proteomes" id="UP000198985">
    <property type="component" value="Unassembled WGS sequence"/>
</dbReference>
<name>A0A1H5FGH5_9PSED</name>
<reference evidence="1 2" key="1">
    <citation type="submission" date="2016-10" db="EMBL/GenBank/DDBJ databases">
        <authorList>
            <person name="de Groot N.N."/>
        </authorList>
    </citation>
    <scope>NUCLEOTIDE SEQUENCE [LARGE SCALE GENOMIC DNA]</scope>
    <source>
        <strain evidence="1 2">BS3662</strain>
    </source>
</reference>
<dbReference type="AlphaFoldDB" id="A0A1H5FGH5"/>